<accession>A0AAP8NLT9</accession>
<sequence>MNNPMKKNEFAVVLASDNRGILPLSVTVFSLLNTAGPETFYKIYVLSDGIDGENRASVERLAAPFDCRLEFIDVSGILEEHDFPHTEQWPVPAWGRVFIPELLKEERGNILYLDIDVLVCRDLTELFRTNMDGKAVGVVFENFSRPGSHFNERLEMPLTCTGYFNSGVLLMNVDVFRERNLVRAVLDYAVTHRDRLTCPDQDALNGALCELTVPLHPRWNWHDGLTRRILKNDPREQFWRGVTPRQAVEAALEPGILHYQGVHKPWRYNWRYEGERYERVMREAGLLRGPLPGRTLPAVLKKHLYRPVYRMTARKILRLKEGFDNRLL</sequence>
<dbReference type="InterPro" id="IPR029044">
    <property type="entry name" value="Nucleotide-diphossugar_trans"/>
</dbReference>
<evidence type="ECO:0000256" key="1">
    <source>
        <dbReference type="ARBA" id="ARBA00022676"/>
    </source>
</evidence>
<keyword evidence="2" id="KW-0808">Transferase</keyword>
<dbReference type="CDD" id="cd04194">
    <property type="entry name" value="GT8_A4GalT_like"/>
    <property type="match status" value="1"/>
</dbReference>
<keyword evidence="1" id="KW-0328">Glycosyltransferase</keyword>
<dbReference type="Gene3D" id="3.90.550.10">
    <property type="entry name" value="Spore Coat Polysaccharide Biosynthesis Protein SpsA, Chain A"/>
    <property type="match status" value="1"/>
</dbReference>
<dbReference type="AlphaFoldDB" id="A0AAP8NLT9"/>
<dbReference type="EMBL" id="PJKN01000003">
    <property type="protein sequence ID" value="PNC56284.1"/>
    <property type="molecule type" value="Genomic_DNA"/>
</dbReference>
<dbReference type="InterPro" id="IPR002495">
    <property type="entry name" value="Glyco_trans_8"/>
</dbReference>
<dbReference type="GO" id="GO:0016757">
    <property type="term" value="F:glycosyltransferase activity"/>
    <property type="evidence" value="ECO:0007669"/>
    <property type="project" value="UniProtKB-KW"/>
</dbReference>
<comment type="caution">
    <text evidence="4">The sequence shown here is derived from an EMBL/GenBank/DDBJ whole genome shotgun (WGS) entry which is preliminary data.</text>
</comment>
<dbReference type="Pfam" id="PF01501">
    <property type="entry name" value="Glyco_transf_8"/>
    <property type="match status" value="1"/>
</dbReference>
<keyword evidence="3" id="KW-0479">Metal-binding</keyword>
<reference evidence="6 7" key="1">
    <citation type="journal article" date="2017" name="BMC Genomics">
        <title>Genome sequencing of 39 Akkermansia muciniphila isolates reveals its population structure, genomic and functional diverisity, and global distribution in mammalian gut microbiotas.</title>
        <authorList>
            <person name="Guo X."/>
            <person name="Li S."/>
            <person name="Zhang J."/>
            <person name="Wu F."/>
            <person name="Li X."/>
            <person name="Wu D."/>
            <person name="Zhang M."/>
            <person name="Ou Z."/>
            <person name="Jie Z."/>
            <person name="Yan Q."/>
            <person name="Li P."/>
            <person name="Yi J."/>
            <person name="Peng Y."/>
        </authorList>
    </citation>
    <scope>NUCLEOTIDE SEQUENCE [LARGE SCALE GENOMIC DNA]</scope>
    <source>
        <strain evidence="5 7">GP28</strain>
        <strain evidence="4 6">GP43</strain>
    </source>
</reference>
<gene>
    <name evidence="5" type="ORF">CXT95_05980</name>
    <name evidence="4" type="ORF">CXU09_06600</name>
</gene>
<dbReference type="Proteomes" id="UP000235914">
    <property type="component" value="Unassembled WGS sequence"/>
</dbReference>
<evidence type="ECO:0000313" key="5">
    <source>
        <dbReference type="EMBL" id="PND02220.1"/>
    </source>
</evidence>
<dbReference type="Proteomes" id="UP000236075">
    <property type="component" value="Unassembled WGS sequence"/>
</dbReference>
<evidence type="ECO:0000313" key="7">
    <source>
        <dbReference type="Proteomes" id="UP000236075"/>
    </source>
</evidence>
<proteinExistence type="predicted"/>
<dbReference type="EMBL" id="PJLB01000008">
    <property type="protein sequence ID" value="PND02220.1"/>
    <property type="molecule type" value="Genomic_DNA"/>
</dbReference>
<evidence type="ECO:0000256" key="2">
    <source>
        <dbReference type="ARBA" id="ARBA00022679"/>
    </source>
</evidence>
<name>A0AAP8NLT9_9BACT</name>
<dbReference type="PANTHER" id="PTHR13778:SF47">
    <property type="entry name" value="LIPOPOLYSACCHARIDE 1,3-GALACTOSYLTRANSFERASE"/>
    <property type="match status" value="1"/>
</dbReference>
<dbReference type="InterPro" id="IPR050748">
    <property type="entry name" value="Glycosyltrans_8_dom-fam"/>
</dbReference>
<evidence type="ECO:0000256" key="3">
    <source>
        <dbReference type="ARBA" id="ARBA00022723"/>
    </source>
</evidence>
<evidence type="ECO:0000313" key="4">
    <source>
        <dbReference type="EMBL" id="PNC56284.1"/>
    </source>
</evidence>
<organism evidence="4 6">
    <name type="scientific">Akkermansia muciniphila</name>
    <dbReference type="NCBI Taxonomy" id="239935"/>
    <lineage>
        <taxon>Bacteria</taxon>
        <taxon>Pseudomonadati</taxon>
        <taxon>Verrucomicrobiota</taxon>
        <taxon>Verrucomicrobiia</taxon>
        <taxon>Verrucomicrobiales</taxon>
        <taxon>Akkermansiaceae</taxon>
        <taxon>Akkermansia</taxon>
    </lineage>
</organism>
<dbReference type="GO" id="GO:0046872">
    <property type="term" value="F:metal ion binding"/>
    <property type="evidence" value="ECO:0007669"/>
    <property type="project" value="UniProtKB-KW"/>
</dbReference>
<dbReference type="SUPFAM" id="SSF53448">
    <property type="entry name" value="Nucleotide-diphospho-sugar transferases"/>
    <property type="match status" value="1"/>
</dbReference>
<protein>
    <submittedName>
        <fullName evidence="4">Glycosyltransferase family 8 protein</fullName>
    </submittedName>
</protein>
<dbReference type="RefSeq" id="WP_081863609.1">
    <property type="nucleotide sequence ID" value="NZ_CP010553.1"/>
</dbReference>
<dbReference type="PANTHER" id="PTHR13778">
    <property type="entry name" value="GLYCOSYLTRANSFERASE 8 DOMAIN-CONTAINING PROTEIN"/>
    <property type="match status" value="1"/>
</dbReference>
<evidence type="ECO:0000313" key="6">
    <source>
        <dbReference type="Proteomes" id="UP000235914"/>
    </source>
</evidence>